<gene>
    <name evidence="10" type="ORF">WICPIJ_006595</name>
</gene>
<accession>A0A9P8Q1E7</accession>
<feature type="transmembrane region" description="Helical" evidence="9">
    <location>
        <begin position="125"/>
        <end position="144"/>
    </location>
</feature>
<evidence type="ECO:0000313" key="10">
    <source>
        <dbReference type="EMBL" id="KAH3682453.1"/>
    </source>
</evidence>
<protein>
    <recommendedName>
        <fullName evidence="3 8">ER membrane protein complex subunit 4</fullName>
    </recommendedName>
</protein>
<evidence type="ECO:0000256" key="6">
    <source>
        <dbReference type="ARBA" id="ARBA00022989"/>
    </source>
</evidence>
<evidence type="ECO:0000256" key="9">
    <source>
        <dbReference type="SAM" id="Phobius"/>
    </source>
</evidence>
<dbReference type="AlphaFoldDB" id="A0A9P8Q1E7"/>
<proteinExistence type="inferred from homology"/>
<dbReference type="PANTHER" id="PTHR19315">
    <property type="entry name" value="ER MEMBRANE PROTEIN COMPLEX SUBUNIT 4"/>
    <property type="match status" value="1"/>
</dbReference>
<evidence type="ECO:0000256" key="1">
    <source>
        <dbReference type="ARBA" id="ARBA00004477"/>
    </source>
</evidence>
<reference evidence="10" key="2">
    <citation type="submission" date="2021-01" db="EMBL/GenBank/DDBJ databases">
        <authorList>
            <person name="Schikora-Tamarit M.A."/>
        </authorList>
    </citation>
    <scope>NUCLEOTIDE SEQUENCE</scope>
    <source>
        <strain evidence="10">CBS2887</strain>
    </source>
</reference>
<feature type="transmembrane region" description="Helical" evidence="9">
    <location>
        <begin position="86"/>
        <end position="105"/>
    </location>
</feature>
<keyword evidence="11" id="KW-1185">Reference proteome</keyword>
<dbReference type="OrthoDB" id="369569at2759"/>
<comment type="caution">
    <text evidence="10">The sequence shown here is derived from an EMBL/GenBank/DDBJ whole genome shotgun (WGS) entry which is preliminary data.</text>
</comment>
<evidence type="ECO:0000256" key="3">
    <source>
        <dbReference type="ARBA" id="ARBA00020820"/>
    </source>
</evidence>
<dbReference type="Pfam" id="PF06417">
    <property type="entry name" value="EMC4"/>
    <property type="match status" value="1"/>
</dbReference>
<keyword evidence="6 9" id="KW-1133">Transmembrane helix</keyword>
<reference evidence="10" key="1">
    <citation type="journal article" date="2021" name="Open Biol.">
        <title>Shared evolutionary footprints suggest mitochondrial oxidative damage underlies multiple complex I losses in fungi.</title>
        <authorList>
            <person name="Schikora-Tamarit M.A."/>
            <person name="Marcet-Houben M."/>
            <person name="Nosek J."/>
            <person name="Gabaldon T."/>
        </authorList>
    </citation>
    <scope>NUCLEOTIDE SEQUENCE</scope>
    <source>
        <strain evidence="10">CBS2887</strain>
    </source>
</reference>
<dbReference type="Proteomes" id="UP000774326">
    <property type="component" value="Unassembled WGS sequence"/>
</dbReference>
<sequence length="173" mass="19360">MMSNNWFENLTAPVAQSPSTKKLEAPFGYIEPSTYNKKSSSTQIKPSKQSSKVDDLKSAKAWEIATGPAKQLPSTIFMNYMSGNSLQIIPITMTITLFTGVFSAISGVKKVFHGLETEKNKDNVYLAKVTFLLMQVLTLAYGIWKLNNMGVIPNKRSDWIAWEVTPSYVERLL</sequence>
<name>A0A9P8Q1E7_WICPI</name>
<evidence type="ECO:0000313" key="11">
    <source>
        <dbReference type="Proteomes" id="UP000774326"/>
    </source>
</evidence>
<dbReference type="InterPro" id="IPR009445">
    <property type="entry name" value="TMEM85/Emc4"/>
</dbReference>
<evidence type="ECO:0000256" key="5">
    <source>
        <dbReference type="ARBA" id="ARBA00022824"/>
    </source>
</evidence>
<comment type="subcellular location">
    <subcellularLocation>
        <location evidence="1">Endoplasmic reticulum membrane</location>
        <topology evidence="1">Multi-pass membrane protein</topology>
    </subcellularLocation>
</comment>
<dbReference type="GO" id="GO:0005789">
    <property type="term" value="C:endoplasmic reticulum membrane"/>
    <property type="evidence" value="ECO:0007669"/>
    <property type="project" value="UniProtKB-SubCell"/>
</dbReference>
<dbReference type="EMBL" id="JAEUBG010003687">
    <property type="protein sequence ID" value="KAH3682453.1"/>
    <property type="molecule type" value="Genomic_DNA"/>
</dbReference>
<comment type="similarity">
    <text evidence="2 8">Belongs to the EMC4 family.</text>
</comment>
<evidence type="ECO:0000256" key="4">
    <source>
        <dbReference type="ARBA" id="ARBA00022692"/>
    </source>
</evidence>
<evidence type="ECO:0000256" key="2">
    <source>
        <dbReference type="ARBA" id="ARBA00007715"/>
    </source>
</evidence>
<evidence type="ECO:0000256" key="7">
    <source>
        <dbReference type="ARBA" id="ARBA00023136"/>
    </source>
</evidence>
<dbReference type="PIRSF" id="PIRSF017207">
    <property type="entry name" value="UCP017207_TM-p85"/>
    <property type="match status" value="1"/>
</dbReference>
<organism evidence="10 11">
    <name type="scientific">Wickerhamomyces pijperi</name>
    <name type="common">Yeast</name>
    <name type="synonym">Pichia pijperi</name>
    <dbReference type="NCBI Taxonomy" id="599730"/>
    <lineage>
        <taxon>Eukaryota</taxon>
        <taxon>Fungi</taxon>
        <taxon>Dikarya</taxon>
        <taxon>Ascomycota</taxon>
        <taxon>Saccharomycotina</taxon>
        <taxon>Saccharomycetes</taxon>
        <taxon>Phaffomycetales</taxon>
        <taxon>Wickerhamomycetaceae</taxon>
        <taxon>Wickerhamomyces</taxon>
    </lineage>
</organism>
<keyword evidence="7 8" id="KW-0472">Membrane</keyword>
<keyword evidence="4 9" id="KW-0812">Transmembrane</keyword>
<keyword evidence="5" id="KW-0256">Endoplasmic reticulum</keyword>
<evidence type="ECO:0000256" key="8">
    <source>
        <dbReference type="PIRNR" id="PIRNR017207"/>
    </source>
</evidence>